<dbReference type="RefSeq" id="WP_344448731.1">
    <property type="nucleotide sequence ID" value="NZ_BAAATZ010000003.1"/>
</dbReference>
<proteinExistence type="inferred from homology"/>
<organism evidence="4 5">
    <name type="scientific">Actinocorallia aurantiaca</name>
    <dbReference type="NCBI Taxonomy" id="46204"/>
    <lineage>
        <taxon>Bacteria</taxon>
        <taxon>Bacillati</taxon>
        <taxon>Actinomycetota</taxon>
        <taxon>Actinomycetes</taxon>
        <taxon>Streptosporangiales</taxon>
        <taxon>Thermomonosporaceae</taxon>
        <taxon>Actinocorallia</taxon>
    </lineage>
</organism>
<dbReference type="CDD" id="cd08023">
    <property type="entry name" value="GH16_laminarinase_like"/>
    <property type="match status" value="1"/>
</dbReference>
<name>A0ABP6GAL6_9ACTN</name>
<comment type="caution">
    <text evidence="4">The sequence shown here is derived from an EMBL/GenBank/DDBJ whole genome shotgun (WGS) entry which is preliminary data.</text>
</comment>
<dbReference type="Proteomes" id="UP001501842">
    <property type="component" value="Unassembled WGS sequence"/>
</dbReference>
<evidence type="ECO:0000313" key="5">
    <source>
        <dbReference type="Proteomes" id="UP001501842"/>
    </source>
</evidence>
<dbReference type="SUPFAM" id="SSF49899">
    <property type="entry name" value="Concanavalin A-like lectins/glucanases"/>
    <property type="match status" value="1"/>
</dbReference>
<dbReference type="Gene3D" id="2.60.120.200">
    <property type="match status" value="1"/>
</dbReference>
<evidence type="ECO:0000313" key="4">
    <source>
        <dbReference type="EMBL" id="GAA2720265.1"/>
    </source>
</evidence>
<feature type="chain" id="PRO_5045902589" description="GH16 domain-containing protein" evidence="2">
    <location>
        <begin position="29"/>
        <end position="266"/>
    </location>
</feature>
<evidence type="ECO:0000256" key="1">
    <source>
        <dbReference type="ARBA" id="ARBA00006865"/>
    </source>
</evidence>
<keyword evidence="2" id="KW-0732">Signal</keyword>
<gene>
    <name evidence="4" type="ORF">GCM10010439_07810</name>
</gene>
<dbReference type="EMBL" id="BAAATZ010000003">
    <property type="protein sequence ID" value="GAA2720265.1"/>
    <property type="molecule type" value="Genomic_DNA"/>
</dbReference>
<protein>
    <recommendedName>
        <fullName evidence="3">GH16 domain-containing protein</fullName>
    </recommendedName>
</protein>
<evidence type="ECO:0000259" key="3">
    <source>
        <dbReference type="PROSITE" id="PS51762"/>
    </source>
</evidence>
<accession>A0ABP6GAL6</accession>
<sequence>MSRSVTALVVCGLLVSSTLPVFPEAAEAAPKWRLVWSDDFRGKKNAPPNPRKWYAQTGDRNGWGVGGLAYYDPANAKQNGAGRLLITARKDSSGTQCYYGPCAYRSARLQTAERFMQKYGRFSARIKFPVGQGVFPAFWLQTRNAKYGTKKYAEIDIAEVVGARPRNVYGAAHQTKQVVSFWKALNKPVSAGYHVYGIEWTPKHIRWQVDGKVYGTLKRYKGWSFDQPLQIILNLQIGGDWQGPPNAATRFPATMAVDWVRVHRKK</sequence>
<dbReference type="Pfam" id="PF00722">
    <property type="entry name" value="Glyco_hydro_16"/>
    <property type="match status" value="1"/>
</dbReference>
<feature type="signal peptide" evidence="2">
    <location>
        <begin position="1"/>
        <end position="28"/>
    </location>
</feature>
<dbReference type="PROSITE" id="PS51762">
    <property type="entry name" value="GH16_2"/>
    <property type="match status" value="1"/>
</dbReference>
<dbReference type="InterPro" id="IPR013320">
    <property type="entry name" value="ConA-like_dom_sf"/>
</dbReference>
<dbReference type="InterPro" id="IPR000757">
    <property type="entry name" value="Beta-glucanase-like"/>
</dbReference>
<dbReference type="PANTHER" id="PTHR10963">
    <property type="entry name" value="GLYCOSYL HYDROLASE-RELATED"/>
    <property type="match status" value="1"/>
</dbReference>
<feature type="domain" description="GH16" evidence="3">
    <location>
        <begin position="14"/>
        <end position="266"/>
    </location>
</feature>
<reference evidence="5" key="1">
    <citation type="journal article" date="2019" name="Int. J. Syst. Evol. Microbiol.">
        <title>The Global Catalogue of Microorganisms (GCM) 10K type strain sequencing project: providing services to taxonomists for standard genome sequencing and annotation.</title>
        <authorList>
            <consortium name="The Broad Institute Genomics Platform"/>
            <consortium name="The Broad Institute Genome Sequencing Center for Infectious Disease"/>
            <person name="Wu L."/>
            <person name="Ma J."/>
        </authorList>
    </citation>
    <scope>NUCLEOTIDE SEQUENCE [LARGE SCALE GENOMIC DNA]</scope>
    <source>
        <strain evidence="5">JCM 8201</strain>
    </source>
</reference>
<dbReference type="InterPro" id="IPR050546">
    <property type="entry name" value="Glycosyl_Hydrlase_16"/>
</dbReference>
<dbReference type="PANTHER" id="PTHR10963:SF55">
    <property type="entry name" value="GLYCOSIDE HYDROLASE FAMILY 16 PROTEIN"/>
    <property type="match status" value="1"/>
</dbReference>
<keyword evidence="5" id="KW-1185">Reference proteome</keyword>
<evidence type="ECO:0000256" key="2">
    <source>
        <dbReference type="SAM" id="SignalP"/>
    </source>
</evidence>
<comment type="similarity">
    <text evidence="1">Belongs to the glycosyl hydrolase 16 family.</text>
</comment>